<dbReference type="GO" id="GO:0005770">
    <property type="term" value="C:late endosome"/>
    <property type="evidence" value="ECO:0007669"/>
    <property type="project" value="TreeGrafter"/>
</dbReference>
<dbReference type="EMBL" id="MCGE01000002">
    <property type="protein sequence ID" value="ORZ24640.1"/>
    <property type="molecule type" value="Genomic_DNA"/>
</dbReference>
<dbReference type="GO" id="GO:0005769">
    <property type="term" value="C:early endosome"/>
    <property type="evidence" value="ECO:0007669"/>
    <property type="project" value="TreeGrafter"/>
</dbReference>
<evidence type="ECO:0000313" key="4">
    <source>
        <dbReference type="Proteomes" id="UP000193560"/>
    </source>
</evidence>
<dbReference type="GO" id="GO:0045022">
    <property type="term" value="P:early endosome to late endosome transport"/>
    <property type="evidence" value="ECO:0007669"/>
    <property type="project" value="TreeGrafter"/>
</dbReference>
<dbReference type="GO" id="GO:0097422">
    <property type="term" value="C:tubular endosome"/>
    <property type="evidence" value="ECO:0007669"/>
    <property type="project" value="TreeGrafter"/>
</dbReference>
<dbReference type="PANTHER" id="PTHR24170:SF1">
    <property type="entry name" value="DOMAIN PROTEIN, PUTATIVE (AFU_ORTHOLOGUE AFUA_1G09870)-RELATED"/>
    <property type="match status" value="1"/>
</dbReference>
<dbReference type="GO" id="GO:0030133">
    <property type="term" value="C:transport vesicle"/>
    <property type="evidence" value="ECO:0007669"/>
    <property type="project" value="TreeGrafter"/>
</dbReference>
<dbReference type="OrthoDB" id="411646at2759"/>
<dbReference type="GO" id="GO:0005085">
    <property type="term" value="F:guanyl-nucleotide exchange factor activity"/>
    <property type="evidence" value="ECO:0007669"/>
    <property type="project" value="TreeGrafter"/>
</dbReference>
<dbReference type="STRING" id="90262.A0A1X2IZB8"/>
<comment type="caution">
    <text evidence="3">The sequence shown here is derived from an EMBL/GenBank/DDBJ whole genome shotgun (WGS) entry which is preliminary data.</text>
</comment>
<dbReference type="Proteomes" id="UP000193560">
    <property type="component" value="Unassembled WGS sequence"/>
</dbReference>
<dbReference type="InterPro" id="IPR037191">
    <property type="entry name" value="VPS9_dom_sf"/>
</dbReference>
<sequence length="384" mass="43790">MVQQKTSPNPSPTSSTSSHSRPTSIISSQPLPLVPEELEDNSFYVYLRSHFNTIFTRSAVVCIPHSRSLEGLVLTKDFIETHCYNASPYYQGQYQAANGKVISVEQPLISTVSGFKEQRTIHIMSEEWVYIGNKKIRVYMTQRPLEGEALQHQKSRNTINVPTCRNSKSDFDFLNMFAENNEPLVELQSAVQEFVDTYVYIRGFNNYTVEKIQHIYTKAYKTILQRNKLIRDTCRIQAEHDYFLELVENVVMGFLHEKLWIQSLRSILQSQDAYMSSICQCYAKDEITLQRYAVSYPISEMLLSCFQQAIACLQQTDTDTDTPPYSNNSDGVITNNNLPLTDLAFTPLEKIACVKSTLDLITTAVDEFAKEVRNGSTNNGKLSK</sequence>
<dbReference type="GO" id="GO:0000149">
    <property type="term" value="F:SNARE binding"/>
    <property type="evidence" value="ECO:0007669"/>
    <property type="project" value="TreeGrafter"/>
</dbReference>
<organism evidence="3 4">
    <name type="scientific">Absidia repens</name>
    <dbReference type="NCBI Taxonomy" id="90262"/>
    <lineage>
        <taxon>Eukaryota</taxon>
        <taxon>Fungi</taxon>
        <taxon>Fungi incertae sedis</taxon>
        <taxon>Mucoromycota</taxon>
        <taxon>Mucoromycotina</taxon>
        <taxon>Mucoromycetes</taxon>
        <taxon>Mucorales</taxon>
        <taxon>Cunninghamellaceae</taxon>
        <taxon>Absidia</taxon>
    </lineage>
</organism>
<comment type="similarity">
    <text evidence="1">Belongs to the UPF0507 family.</text>
</comment>
<evidence type="ECO:0000313" key="3">
    <source>
        <dbReference type="EMBL" id="ORZ24640.1"/>
    </source>
</evidence>
<dbReference type="InterPro" id="IPR051248">
    <property type="entry name" value="UPF0507/Ank_repeat_27"/>
</dbReference>
<dbReference type="AlphaFoldDB" id="A0A1X2IZB8"/>
<reference evidence="3 4" key="1">
    <citation type="submission" date="2016-07" db="EMBL/GenBank/DDBJ databases">
        <title>Pervasive Adenine N6-methylation of Active Genes in Fungi.</title>
        <authorList>
            <consortium name="DOE Joint Genome Institute"/>
            <person name="Mondo S.J."/>
            <person name="Dannebaum R.O."/>
            <person name="Kuo R.C."/>
            <person name="Labutti K."/>
            <person name="Haridas S."/>
            <person name="Kuo A."/>
            <person name="Salamov A."/>
            <person name="Ahrendt S.R."/>
            <person name="Lipzen A."/>
            <person name="Sullivan W."/>
            <person name="Andreopoulos W.B."/>
            <person name="Clum A."/>
            <person name="Lindquist E."/>
            <person name="Daum C."/>
            <person name="Ramamoorthy G.K."/>
            <person name="Gryganskyi A."/>
            <person name="Culley D."/>
            <person name="Magnuson J.K."/>
            <person name="James T.Y."/>
            <person name="O'Malley M.A."/>
            <person name="Stajich J.E."/>
            <person name="Spatafora J.W."/>
            <person name="Visel A."/>
            <person name="Grigoriev I.V."/>
        </authorList>
    </citation>
    <scope>NUCLEOTIDE SEQUENCE [LARGE SCALE GENOMIC DNA]</scope>
    <source>
        <strain evidence="3 4">NRRL 1336</strain>
    </source>
</reference>
<feature type="region of interest" description="Disordered" evidence="2">
    <location>
        <begin position="1"/>
        <end position="28"/>
    </location>
</feature>
<gene>
    <name evidence="3" type="ORF">BCR42DRAFT_317472</name>
</gene>
<protein>
    <submittedName>
        <fullName evidence="3">Uncharacterized protein</fullName>
    </submittedName>
</protein>
<keyword evidence="4" id="KW-1185">Reference proteome</keyword>
<evidence type="ECO:0000256" key="2">
    <source>
        <dbReference type="SAM" id="MobiDB-lite"/>
    </source>
</evidence>
<dbReference type="SUPFAM" id="SSF109993">
    <property type="entry name" value="VPS9 domain"/>
    <property type="match status" value="1"/>
</dbReference>
<dbReference type="PANTHER" id="PTHR24170">
    <property type="entry name" value="ANKYRIN REPEAT DOMAIN-CONTAINING PROTEIN 27"/>
    <property type="match status" value="1"/>
</dbReference>
<dbReference type="GO" id="GO:0005886">
    <property type="term" value="C:plasma membrane"/>
    <property type="evidence" value="ECO:0007669"/>
    <property type="project" value="TreeGrafter"/>
</dbReference>
<evidence type="ECO:0000256" key="1">
    <source>
        <dbReference type="ARBA" id="ARBA00007428"/>
    </source>
</evidence>
<name>A0A1X2IZB8_9FUNG</name>
<proteinExistence type="inferred from homology"/>
<accession>A0A1X2IZB8</accession>